<proteinExistence type="predicted"/>
<name>A0A0G0Q193_9BACT</name>
<keyword evidence="2" id="KW-0175">Coiled coil</keyword>
<gene>
    <name evidence="3" type="ORF">UT64_C0001G0012</name>
</gene>
<feature type="coiled-coil region" evidence="2">
    <location>
        <begin position="79"/>
        <end position="106"/>
    </location>
</feature>
<dbReference type="SUPFAM" id="SSF89919">
    <property type="entry name" value="Ribosome-binding factor A, RbfA"/>
    <property type="match status" value="1"/>
</dbReference>
<evidence type="ECO:0000313" key="3">
    <source>
        <dbReference type="EMBL" id="KKR33938.1"/>
    </source>
</evidence>
<dbReference type="InterPro" id="IPR023799">
    <property type="entry name" value="RbfA_dom_sf"/>
</dbReference>
<dbReference type="InterPro" id="IPR000238">
    <property type="entry name" value="RbfA"/>
</dbReference>
<keyword evidence="1" id="KW-0690">Ribosome biogenesis</keyword>
<comment type="caution">
    <text evidence="3">The sequence shown here is derived from an EMBL/GenBank/DDBJ whole genome shotgun (WGS) entry which is preliminary data.</text>
</comment>
<dbReference type="EMBL" id="LBXO01000001">
    <property type="protein sequence ID" value="KKR33938.1"/>
    <property type="molecule type" value="Genomic_DNA"/>
</dbReference>
<dbReference type="AlphaFoldDB" id="A0A0G0Q193"/>
<dbReference type="GO" id="GO:0006364">
    <property type="term" value="P:rRNA processing"/>
    <property type="evidence" value="ECO:0007669"/>
    <property type="project" value="InterPro"/>
</dbReference>
<evidence type="ECO:0000256" key="1">
    <source>
        <dbReference type="ARBA" id="ARBA00022517"/>
    </source>
</evidence>
<reference evidence="3 4" key="1">
    <citation type="journal article" date="2015" name="Nature">
        <title>rRNA introns, odd ribosomes, and small enigmatic genomes across a large radiation of phyla.</title>
        <authorList>
            <person name="Brown C.T."/>
            <person name="Hug L.A."/>
            <person name="Thomas B.C."/>
            <person name="Sharon I."/>
            <person name="Castelle C.J."/>
            <person name="Singh A."/>
            <person name="Wilkins M.J."/>
            <person name="Williams K.H."/>
            <person name="Banfield J.F."/>
        </authorList>
    </citation>
    <scope>NUCLEOTIDE SEQUENCE [LARGE SCALE GENOMIC DNA]</scope>
</reference>
<protein>
    <recommendedName>
        <fullName evidence="5">Ribosome-binding factor A</fullName>
    </recommendedName>
</protein>
<evidence type="ECO:0000256" key="2">
    <source>
        <dbReference type="SAM" id="Coils"/>
    </source>
</evidence>
<organism evidence="3 4">
    <name type="scientific">Candidatus Falkowbacteria bacterium GW2011_GWF2_39_8</name>
    <dbReference type="NCBI Taxonomy" id="1618642"/>
    <lineage>
        <taxon>Bacteria</taxon>
        <taxon>Candidatus Falkowiibacteriota</taxon>
    </lineage>
</organism>
<sequence length="107" mass="12119">MAELANLIAQHINLEHGLITIAYVDCSPDLRQAKIGVSVLPEKFTGTALKELNQHSRAFSQAIIKKTRLRQVPKLHWTADFTEAKAAEIERILREDQEEIDKAKEQS</sequence>
<accession>A0A0G0Q193</accession>
<evidence type="ECO:0000313" key="4">
    <source>
        <dbReference type="Proteomes" id="UP000034137"/>
    </source>
</evidence>
<dbReference type="Gene3D" id="3.30.300.20">
    <property type="match status" value="1"/>
</dbReference>
<dbReference type="Proteomes" id="UP000034137">
    <property type="component" value="Unassembled WGS sequence"/>
</dbReference>
<dbReference type="Pfam" id="PF02033">
    <property type="entry name" value="RBFA"/>
    <property type="match status" value="1"/>
</dbReference>
<evidence type="ECO:0008006" key="5">
    <source>
        <dbReference type="Google" id="ProtNLM"/>
    </source>
</evidence>
<dbReference type="InterPro" id="IPR015946">
    <property type="entry name" value="KH_dom-like_a/b"/>
</dbReference>